<dbReference type="InterPro" id="IPR032819">
    <property type="entry name" value="TruB_C"/>
</dbReference>
<dbReference type="EC" id="5.4.99.25" evidence="5"/>
<keyword evidence="3 5" id="KW-0819">tRNA processing</keyword>
<dbReference type="HAMAP" id="MF_01080">
    <property type="entry name" value="TruB_bact"/>
    <property type="match status" value="1"/>
</dbReference>
<evidence type="ECO:0000256" key="1">
    <source>
        <dbReference type="ARBA" id="ARBA00000385"/>
    </source>
</evidence>
<name>A0A6P1VUF5_9BACT</name>
<evidence type="ECO:0000313" key="8">
    <source>
        <dbReference type="EMBL" id="QHV95006.1"/>
    </source>
</evidence>
<feature type="domain" description="tRNA pseudouridylate synthase B C-terminal" evidence="7">
    <location>
        <begin position="192"/>
        <end position="231"/>
    </location>
</feature>
<dbReference type="GO" id="GO:0160148">
    <property type="term" value="F:tRNA pseudouridine(55) synthase activity"/>
    <property type="evidence" value="ECO:0007669"/>
    <property type="project" value="UniProtKB-EC"/>
</dbReference>
<accession>A0A6P1VUF5</accession>
<comment type="function">
    <text evidence="5">Responsible for synthesis of pseudouridine from uracil-55 in the psi GC loop of transfer RNAs.</text>
</comment>
<protein>
    <recommendedName>
        <fullName evidence="5">tRNA pseudouridine synthase B</fullName>
        <ecNumber evidence="5">5.4.99.25</ecNumber>
    </recommendedName>
    <alternativeName>
        <fullName evidence="5">tRNA pseudouridine(55) synthase</fullName>
        <shortName evidence="5">Psi55 synthase</shortName>
    </alternativeName>
    <alternativeName>
        <fullName evidence="5">tRNA pseudouridylate synthase</fullName>
    </alternativeName>
    <alternativeName>
        <fullName evidence="5">tRNA-uridine isomerase</fullName>
    </alternativeName>
</protein>
<evidence type="ECO:0000259" key="7">
    <source>
        <dbReference type="Pfam" id="PF16198"/>
    </source>
</evidence>
<dbReference type="NCBIfam" id="TIGR00431">
    <property type="entry name" value="TruB"/>
    <property type="match status" value="1"/>
</dbReference>
<proteinExistence type="inferred from homology"/>
<dbReference type="Proteomes" id="UP000464577">
    <property type="component" value="Chromosome"/>
</dbReference>
<feature type="domain" description="Pseudouridine synthase II N-terminal" evidence="6">
    <location>
        <begin position="40"/>
        <end position="191"/>
    </location>
</feature>
<keyword evidence="4 5" id="KW-0413">Isomerase</keyword>
<dbReference type="CDD" id="cd02573">
    <property type="entry name" value="PseudoU_synth_EcTruB"/>
    <property type="match status" value="1"/>
</dbReference>
<comment type="similarity">
    <text evidence="2 5">Belongs to the pseudouridine synthase TruB family. Type 1 subfamily.</text>
</comment>
<evidence type="ECO:0000313" key="9">
    <source>
        <dbReference type="Proteomes" id="UP000464577"/>
    </source>
</evidence>
<comment type="catalytic activity">
    <reaction evidence="1 5">
        <text>uridine(55) in tRNA = pseudouridine(55) in tRNA</text>
        <dbReference type="Rhea" id="RHEA:42532"/>
        <dbReference type="Rhea" id="RHEA-COMP:10101"/>
        <dbReference type="Rhea" id="RHEA-COMP:10102"/>
        <dbReference type="ChEBI" id="CHEBI:65314"/>
        <dbReference type="ChEBI" id="CHEBI:65315"/>
        <dbReference type="EC" id="5.4.99.25"/>
    </reaction>
</comment>
<dbReference type="GO" id="GO:0031119">
    <property type="term" value="P:tRNA pseudouridine synthesis"/>
    <property type="evidence" value="ECO:0007669"/>
    <property type="project" value="UniProtKB-UniRule"/>
</dbReference>
<dbReference type="GO" id="GO:0003723">
    <property type="term" value="F:RNA binding"/>
    <property type="evidence" value="ECO:0007669"/>
    <property type="project" value="InterPro"/>
</dbReference>
<dbReference type="InterPro" id="IPR014780">
    <property type="entry name" value="tRNA_psdUridine_synth_TruB"/>
</dbReference>
<dbReference type="InterPro" id="IPR002501">
    <property type="entry name" value="PsdUridine_synth_N"/>
</dbReference>
<dbReference type="EMBL" id="CP045997">
    <property type="protein sequence ID" value="QHV95006.1"/>
    <property type="molecule type" value="Genomic_DNA"/>
</dbReference>
<organism evidence="8 9">
    <name type="scientific">Spirosoma endbachense</name>
    <dbReference type="NCBI Taxonomy" id="2666025"/>
    <lineage>
        <taxon>Bacteria</taxon>
        <taxon>Pseudomonadati</taxon>
        <taxon>Bacteroidota</taxon>
        <taxon>Cytophagia</taxon>
        <taxon>Cytophagales</taxon>
        <taxon>Cytophagaceae</taxon>
        <taxon>Spirosoma</taxon>
    </lineage>
</organism>
<dbReference type="Gene3D" id="3.30.2350.10">
    <property type="entry name" value="Pseudouridine synthase"/>
    <property type="match status" value="1"/>
</dbReference>
<evidence type="ECO:0000256" key="2">
    <source>
        <dbReference type="ARBA" id="ARBA00005642"/>
    </source>
</evidence>
<dbReference type="Pfam" id="PF01509">
    <property type="entry name" value="TruB_N"/>
    <property type="match status" value="1"/>
</dbReference>
<evidence type="ECO:0000259" key="6">
    <source>
        <dbReference type="Pfam" id="PF01509"/>
    </source>
</evidence>
<dbReference type="RefSeq" id="WP_162385422.1">
    <property type="nucleotide sequence ID" value="NZ_CP045997.1"/>
</dbReference>
<dbReference type="PANTHER" id="PTHR13767:SF2">
    <property type="entry name" value="PSEUDOURIDYLATE SYNTHASE TRUB1"/>
    <property type="match status" value="1"/>
</dbReference>
<feature type="active site" description="Nucleophile" evidence="5">
    <location>
        <position position="53"/>
    </location>
</feature>
<evidence type="ECO:0000256" key="5">
    <source>
        <dbReference type="HAMAP-Rule" id="MF_01080"/>
    </source>
</evidence>
<dbReference type="Pfam" id="PF16198">
    <property type="entry name" value="TruB_C_2"/>
    <property type="match status" value="1"/>
</dbReference>
<dbReference type="SUPFAM" id="SSF55120">
    <property type="entry name" value="Pseudouridine synthase"/>
    <property type="match status" value="1"/>
</dbReference>
<evidence type="ECO:0000256" key="4">
    <source>
        <dbReference type="ARBA" id="ARBA00023235"/>
    </source>
</evidence>
<reference evidence="8 9" key="1">
    <citation type="submission" date="2019-11" db="EMBL/GenBank/DDBJ databases">
        <title>Spirosoma endbachense sp. nov., isolated from a natural salt meadow.</title>
        <authorList>
            <person name="Rojas J."/>
            <person name="Ambika Manirajan B."/>
            <person name="Ratering S."/>
            <person name="Suarez C."/>
            <person name="Geissler-Plaum R."/>
            <person name="Schnell S."/>
        </authorList>
    </citation>
    <scope>NUCLEOTIDE SEQUENCE [LARGE SCALE GENOMIC DNA]</scope>
    <source>
        <strain evidence="8 9">I-24</strain>
    </source>
</reference>
<keyword evidence="9" id="KW-1185">Reference proteome</keyword>
<dbReference type="GO" id="GO:1990481">
    <property type="term" value="P:mRNA pseudouridine synthesis"/>
    <property type="evidence" value="ECO:0007669"/>
    <property type="project" value="TreeGrafter"/>
</dbReference>
<evidence type="ECO:0000256" key="3">
    <source>
        <dbReference type="ARBA" id="ARBA00022694"/>
    </source>
</evidence>
<sequence>MSQEKAPPHVPGQADPGQVILIDKPLTWTSFDVANKLKYACKFKKIGHAGTLDPLATGLLILCTGKMTKQIDQYQAQEKEYTGTLMLGKTTPSVDLETAFDAEFDTTGITTEQVQNAAHQLTGDILQVPPIYSAVRVNGERLYEKARRGETADGIEGGIKSRQVTVSVFEVNTDRLPEVDFRIVCSKGTYIRSLVRDLGLLLNNGAYMSALRRTRIGNFRIADADTLERFIAKCRPETGPPML</sequence>
<dbReference type="PANTHER" id="PTHR13767">
    <property type="entry name" value="TRNA-PSEUDOURIDINE SYNTHASE"/>
    <property type="match status" value="1"/>
</dbReference>
<dbReference type="AlphaFoldDB" id="A0A6P1VUF5"/>
<gene>
    <name evidence="5 8" type="primary">truB</name>
    <name evidence="8" type="ORF">GJR95_08215</name>
</gene>
<dbReference type="KEGG" id="senf:GJR95_08215"/>
<dbReference type="InterPro" id="IPR020103">
    <property type="entry name" value="PsdUridine_synth_cat_dom_sf"/>
</dbReference>